<sequence>MTATHYQRPGFITRRIMNPAVALFTRLGLPLAGSAVLGHRGRVSGELRTTPVNPLTLDGTRYLVAARGQTQWVRNVRAAGTAQLTVGRRTEQIGVREVTGPEVVPVLRAYLKAWAWEVGAFFEGVGADSTDAELAAIAPRHPVFVITRAADGDRR</sequence>
<reference evidence="2" key="1">
    <citation type="journal article" date="2019" name="Int. J. Syst. Evol. Microbiol.">
        <title>The Global Catalogue of Microorganisms (GCM) 10K type strain sequencing project: providing services to taxonomists for standard genome sequencing and annotation.</title>
        <authorList>
            <consortium name="The Broad Institute Genomics Platform"/>
            <consortium name="The Broad Institute Genome Sequencing Center for Infectious Disease"/>
            <person name="Wu L."/>
            <person name="Ma J."/>
        </authorList>
    </citation>
    <scope>NUCLEOTIDE SEQUENCE [LARGE SCALE GENOMIC DNA]</scope>
    <source>
        <strain evidence="2">CGMCC 4.7093</strain>
    </source>
</reference>
<dbReference type="EMBL" id="JBHSIV010000026">
    <property type="protein sequence ID" value="MFC5064765.1"/>
    <property type="molecule type" value="Genomic_DNA"/>
</dbReference>
<accession>A0ABV9YTI0</accession>
<protein>
    <submittedName>
        <fullName evidence="1">Nitroreductase family deazaflavin-dependent oxidoreductase</fullName>
    </submittedName>
</protein>
<proteinExistence type="predicted"/>
<comment type="caution">
    <text evidence="1">The sequence shown here is derived from an EMBL/GenBank/DDBJ whole genome shotgun (WGS) entry which is preliminary data.</text>
</comment>
<name>A0ABV9YTI0_9PSEU</name>
<evidence type="ECO:0000313" key="2">
    <source>
        <dbReference type="Proteomes" id="UP001595947"/>
    </source>
</evidence>
<organism evidence="1 2">
    <name type="scientific">Actinomycetospora atypica</name>
    <dbReference type="NCBI Taxonomy" id="1290095"/>
    <lineage>
        <taxon>Bacteria</taxon>
        <taxon>Bacillati</taxon>
        <taxon>Actinomycetota</taxon>
        <taxon>Actinomycetes</taxon>
        <taxon>Pseudonocardiales</taxon>
        <taxon>Pseudonocardiaceae</taxon>
        <taxon>Actinomycetospora</taxon>
    </lineage>
</organism>
<dbReference type="NCBIfam" id="TIGR00026">
    <property type="entry name" value="hi_GC_TIGR00026"/>
    <property type="match status" value="1"/>
</dbReference>
<evidence type="ECO:0000313" key="1">
    <source>
        <dbReference type="EMBL" id="MFC5064765.1"/>
    </source>
</evidence>
<dbReference type="Proteomes" id="UP001595947">
    <property type="component" value="Unassembled WGS sequence"/>
</dbReference>
<dbReference type="Pfam" id="PF04075">
    <property type="entry name" value="F420H2_quin_red"/>
    <property type="match status" value="1"/>
</dbReference>
<dbReference type="InterPro" id="IPR004378">
    <property type="entry name" value="F420H2_quin_Rdtase"/>
</dbReference>
<dbReference type="Gene3D" id="2.30.110.10">
    <property type="entry name" value="Electron Transport, Fmn-binding Protein, Chain A"/>
    <property type="match status" value="1"/>
</dbReference>
<gene>
    <name evidence="1" type="ORF">ACFPBZ_21255</name>
</gene>
<keyword evidence="2" id="KW-1185">Reference proteome</keyword>
<dbReference type="RefSeq" id="WP_378038105.1">
    <property type="nucleotide sequence ID" value="NZ_JBHSIV010000026.1"/>
</dbReference>
<dbReference type="InterPro" id="IPR012349">
    <property type="entry name" value="Split_barrel_FMN-bd"/>
</dbReference>